<protein>
    <recommendedName>
        <fullName evidence="3">CPW-WPC domain-containing protein</fullName>
    </recommendedName>
</protein>
<keyword evidence="1" id="KW-0472">Membrane</keyword>
<sequence>MDFYTIVIIVAVVLLIVSLTAIGLLITKTNSNAKFPGSYSSCPDYWSFDGKKCSANGINTNNGKYTSYEPDSDLCKNFNWAYKNKISWDGVINANSCKITT</sequence>
<evidence type="ECO:0008006" key="3">
    <source>
        <dbReference type="Google" id="ProtNLM"/>
    </source>
</evidence>
<accession>A0A6C0I005</accession>
<dbReference type="EMBL" id="MN740044">
    <property type="protein sequence ID" value="QHT85737.1"/>
    <property type="molecule type" value="Genomic_DNA"/>
</dbReference>
<organism evidence="2">
    <name type="scientific">viral metagenome</name>
    <dbReference type="NCBI Taxonomy" id="1070528"/>
    <lineage>
        <taxon>unclassified sequences</taxon>
        <taxon>metagenomes</taxon>
        <taxon>organismal metagenomes</taxon>
    </lineage>
</organism>
<keyword evidence="1" id="KW-0812">Transmembrane</keyword>
<keyword evidence="1" id="KW-1133">Transmembrane helix</keyword>
<proteinExistence type="predicted"/>
<reference evidence="2" key="1">
    <citation type="journal article" date="2020" name="Nature">
        <title>Giant virus diversity and host interactions through global metagenomics.</title>
        <authorList>
            <person name="Schulz F."/>
            <person name="Roux S."/>
            <person name="Paez-Espino D."/>
            <person name="Jungbluth S."/>
            <person name="Walsh D.A."/>
            <person name="Denef V.J."/>
            <person name="McMahon K.D."/>
            <person name="Konstantinidis K.T."/>
            <person name="Eloe-Fadrosh E.A."/>
            <person name="Kyrpides N.C."/>
            <person name="Woyke T."/>
        </authorList>
    </citation>
    <scope>NUCLEOTIDE SEQUENCE</scope>
    <source>
        <strain evidence="2">GVMAG-M-3300023184-182</strain>
    </source>
</reference>
<evidence type="ECO:0000256" key="1">
    <source>
        <dbReference type="SAM" id="Phobius"/>
    </source>
</evidence>
<evidence type="ECO:0000313" key="2">
    <source>
        <dbReference type="EMBL" id="QHT85737.1"/>
    </source>
</evidence>
<dbReference type="AlphaFoldDB" id="A0A6C0I005"/>
<name>A0A6C0I005_9ZZZZ</name>
<feature type="transmembrane region" description="Helical" evidence="1">
    <location>
        <begin position="6"/>
        <end position="26"/>
    </location>
</feature>